<feature type="transmembrane region" description="Helical" evidence="8">
    <location>
        <begin position="418"/>
        <end position="440"/>
    </location>
</feature>
<dbReference type="Gene3D" id="1.25.40.20">
    <property type="entry name" value="Ankyrin repeat-containing domain"/>
    <property type="match status" value="1"/>
</dbReference>
<sequence>MTEHTDDAVLKDKHAVKTTISIALCMATLLSLTPSLIIPIFFINFTRCKQYSVVELLIEKDPEYTYGANVSGGTPLYMAAERGFTRIVQIIVDKSHKTRTSPAYSGFMGRTALHAAVLYNYEEMTKAILEWNPALTKEVDEKGWSPLHCAAERNCNPTIVRQLLEKSDKSIAYLGIKDGNKTALHIASLHHHKNIIEELLSHYPDCCEQVDNDGHNVFHFSMMKKGDHDYKPSDYFGNEWLRARGLVNEKDGQGNTPIHLLSSYQISDFQFLYGCNVDMKAYNSENLTAYDIISKAKKDISKKKDMIQGAFEMVMPETRSWFWEKETKKWEKYLTVYEGIEEDIFGKNFQERIQKLKKENESKEDKEKRTSALQKQGETHLIVSALITTVTFAAGFTLPGGYKDDDGKAILSKEAAFIAFVVADTIAIVSSLCAVFLHFFMTMRKREEFLAKHLVWALF</sequence>
<accession>A0A438GLW4</accession>
<evidence type="ECO:0000256" key="7">
    <source>
        <dbReference type="SAM" id="Coils"/>
    </source>
</evidence>
<dbReference type="Proteomes" id="UP000288805">
    <property type="component" value="Unassembled WGS sequence"/>
</dbReference>
<dbReference type="EMBL" id="QGNW01000397">
    <property type="protein sequence ID" value="RVW73195.1"/>
    <property type="molecule type" value="Genomic_DNA"/>
</dbReference>
<feature type="transmembrane region" description="Helical" evidence="8">
    <location>
        <begin position="20"/>
        <end position="43"/>
    </location>
</feature>
<dbReference type="InterPro" id="IPR036770">
    <property type="entry name" value="Ankyrin_rpt-contain_sf"/>
</dbReference>
<feature type="transmembrane region" description="Helical" evidence="8">
    <location>
        <begin position="379"/>
        <end position="398"/>
    </location>
</feature>
<evidence type="ECO:0000256" key="3">
    <source>
        <dbReference type="ARBA" id="ARBA00022737"/>
    </source>
</evidence>
<dbReference type="Pfam" id="PF12796">
    <property type="entry name" value="Ank_2"/>
    <property type="match status" value="2"/>
</dbReference>
<evidence type="ECO:0000256" key="6">
    <source>
        <dbReference type="ARBA" id="ARBA00023136"/>
    </source>
</evidence>
<evidence type="ECO:0000313" key="10">
    <source>
        <dbReference type="EMBL" id="RVW73195.1"/>
    </source>
</evidence>
<keyword evidence="2 8" id="KW-0812">Transmembrane</keyword>
<feature type="domain" description="PGG" evidence="9">
    <location>
        <begin position="372"/>
        <end position="457"/>
    </location>
</feature>
<dbReference type="Pfam" id="PF13962">
    <property type="entry name" value="PGG"/>
    <property type="match status" value="1"/>
</dbReference>
<dbReference type="PANTHER" id="PTHR24186:SF53">
    <property type="entry name" value="PGG DOMAIN-CONTAINING PROTEIN"/>
    <property type="match status" value="1"/>
</dbReference>
<dbReference type="SMART" id="SM00248">
    <property type="entry name" value="ANK"/>
    <property type="match status" value="4"/>
</dbReference>
<evidence type="ECO:0000256" key="4">
    <source>
        <dbReference type="ARBA" id="ARBA00022989"/>
    </source>
</evidence>
<evidence type="ECO:0000256" key="8">
    <source>
        <dbReference type="SAM" id="Phobius"/>
    </source>
</evidence>
<keyword evidence="4 8" id="KW-1133">Transmembrane helix</keyword>
<gene>
    <name evidence="10" type="primary">VvCHDp000818_27</name>
    <name evidence="10" type="ORF">CK203_057344</name>
</gene>
<evidence type="ECO:0000259" key="9">
    <source>
        <dbReference type="Pfam" id="PF13962"/>
    </source>
</evidence>
<comment type="caution">
    <text evidence="10">The sequence shown here is derived from an EMBL/GenBank/DDBJ whole genome shotgun (WGS) entry which is preliminary data.</text>
</comment>
<evidence type="ECO:0000256" key="1">
    <source>
        <dbReference type="ARBA" id="ARBA00004141"/>
    </source>
</evidence>
<evidence type="ECO:0000256" key="2">
    <source>
        <dbReference type="ARBA" id="ARBA00022692"/>
    </source>
</evidence>
<keyword evidence="3" id="KW-0677">Repeat</keyword>
<comment type="subcellular location">
    <subcellularLocation>
        <location evidence="1">Membrane</location>
        <topology evidence="1">Multi-pass membrane protein</topology>
    </subcellularLocation>
</comment>
<keyword evidence="5" id="KW-0040">ANK repeat</keyword>
<dbReference type="SUPFAM" id="SSF48403">
    <property type="entry name" value="Ankyrin repeat"/>
    <property type="match status" value="1"/>
</dbReference>
<keyword evidence="6 8" id="KW-0472">Membrane</keyword>
<organism evidence="10 11">
    <name type="scientific">Vitis vinifera</name>
    <name type="common">Grape</name>
    <dbReference type="NCBI Taxonomy" id="29760"/>
    <lineage>
        <taxon>Eukaryota</taxon>
        <taxon>Viridiplantae</taxon>
        <taxon>Streptophyta</taxon>
        <taxon>Embryophyta</taxon>
        <taxon>Tracheophyta</taxon>
        <taxon>Spermatophyta</taxon>
        <taxon>Magnoliopsida</taxon>
        <taxon>eudicotyledons</taxon>
        <taxon>Gunneridae</taxon>
        <taxon>Pentapetalae</taxon>
        <taxon>rosids</taxon>
        <taxon>Vitales</taxon>
        <taxon>Vitaceae</taxon>
        <taxon>Viteae</taxon>
        <taxon>Vitis</taxon>
    </lineage>
</organism>
<dbReference type="InterPro" id="IPR002110">
    <property type="entry name" value="Ankyrin_rpt"/>
</dbReference>
<dbReference type="PANTHER" id="PTHR24186">
    <property type="entry name" value="PROTEIN PHOSPHATASE 1 REGULATORY SUBUNIT"/>
    <property type="match status" value="1"/>
</dbReference>
<keyword evidence="7" id="KW-0175">Coiled coil</keyword>
<feature type="coiled-coil region" evidence="7">
    <location>
        <begin position="346"/>
        <end position="376"/>
    </location>
</feature>
<dbReference type="InterPro" id="IPR026961">
    <property type="entry name" value="PGG_dom"/>
</dbReference>
<dbReference type="AlphaFoldDB" id="A0A438GLW4"/>
<dbReference type="GO" id="GO:0016020">
    <property type="term" value="C:membrane"/>
    <property type="evidence" value="ECO:0007669"/>
    <property type="project" value="UniProtKB-SubCell"/>
</dbReference>
<name>A0A438GLW4_VITVI</name>
<protein>
    <submittedName>
        <fullName evidence="10">Ankyrin repeat-containing protein</fullName>
    </submittedName>
</protein>
<proteinExistence type="predicted"/>
<evidence type="ECO:0000313" key="11">
    <source>
        <dbReference type="Proteomes" id="UP000288805"/>
    </source>
</evidence>
<evidence type="ECO:0000256" key="5">
    <source>
        <dbReference type="ARBA" id="ARBA00023043"/>
    </source>
</evidence>
<reference evidence="10 11" key="1">
    <citation type="journal article" date="2018" name="PLoS Genet.">
        <title>Population sequencing reveals clonal diversity and ancestral inbreeding in the grapevine cultivar Chardonnay.</title>
        <authorList>
            <person name="Roach M.J."/>
            <person name="Johnson D.L."/>
            <person name="Bohlmann J."/>
            <person name="van Vuuren H.J."/>
            <person name="Jones S.J."/>
            <person name="Pretorius I.S."/>
            <person name="Schmidt S.A."/>
            <person name="Borneman A.R."/>
        </authorList>
    </citation>
    <scope>NUCLEOTIDE SEQUENCE [LARGE SCALE GENOMIC DNA]</scope>
    <source>
        <strain evidence="11">cv. Chardonnay</strain>
        <tissue evidence="10">Leaf</tissue>
    </source>
</reference>